<dbReference type="HOGENOM" id="CLU_764869_0_0_9"/>
<gene>
    <name evidence="1" type="ORF">HMPREF1195_01266</name>
</gene>
<name>V8BEB8_STRPA</name>
<accession>V8BEB8</accession>
<dbReference type="RefSeq" id="WP_023919204.1">
    <property type="nucleotide sequence ID" value="NZ_KI669401.1"/>
</dbReference>
<dbReference type="PATRIC" id="fig|1073372.3.peg.1305"/>
<protein>
    <submittedName>
        <fullName evidence="1">Uncharacterized protein</fullName>
    </submittedName>
</protein>
<dbReference type="EMBL" id="AZJD01000004">
    <property type="protein sequence ID" value="ETD13132.1"/>
    <property type="molecule type" value="Genomic_DNA"/>
</dbReference>
<proteinExistence type="predicted"/>
<keyword evidence="2" id="KW-1185">Reference proteome</keyword>
<comment type="caution">
    <text evidence="1">The sequence shown here is derived from an EMBL/GenBank/DDBJ whole genome shotgun (WGS) entry which is preliminary data.</text>
</comment>
<organism evidence="1 2">
    <name type="scientific">Streptococcus parasanguinis CC87K</name>
    <dbReference type="NCBI Taxonomy" id="1073372"/>
    <lineage>
        <taxon>Bacteria</taxon>
        <taxon>Bacillati</taxon>
        <taxon>Bacillota</taxon>
        <taxon>Bacilli</taxon>
        <taxon>Lactobacillales</taxon>
        <taxon>Streptococcaceae</taxon>
        <taxon>Streptococcus</taxon>
    </lineage>
</organism>
<dbReference type="Proteomes" id="UP000018716">
    <property type="component" value="Unassembled WGS sequence"/>
</dbReference>
<reference evidence="1 2" key="1">
    <citation type="submission" date="2013-10" db="EMBL/GenBank/DDBJ databases">
        <title>The Genome Sequence of Streptococcus parasanguinis CC87K.</title>
        <authorList>
            <consortium name="The Broad Institute Genomics Platform"/>
            <person name="Earl A."/>
            <person name="Allen-Vercoe E."/>
            <person name="Daigneault M."/>
            <person name="Young S.K."/>
            <person name="Zeng Q."/>
            <person name="Gargeya S."/>
            <person name="Fitzgerald M."/>
            <person name="Abouelleil A."/>
            <person name="Alvarado L."/>
            <person name="Chapman S.B."/>
            <person name="Gainer-Dewar J."/>
            <person name="Goldberg J."/>
            <person name="Griggs A."/>
            <person name="Gujja S."/>
            <person name="Hansen M."/>
            <person name="Howarth C."/>
            <person name="Imamovic A."/>
            <person name="Ireland A."/>
            <person name="Larimer J."/>
            <person name="McCowan C."/>
            <person name="Murphy C."/>
            <person name="Pearson M."/>
            <person name="Poon T.W."/>
            <person name="Priest M."/>
            <person name="Roberts A."/>
            <person name="Saif S."/>
            <person name="Shea T."/>
            <person name="Sykes S."/>
            <person name="Wortman J."/>
            <person name="Nusbaum C."/>
            <person name="Birren B."/>
        </authorList>
    </citation>
    <scope>NUCLEOTIDE SEQUENCE [LARGE SCALE GENOMIC DNA]</scope>
    <source>
        <strain evidence="1 2">CC87K</strain>
    </source>
</reference>
<evidence type="ECO:0000313" key="2">
    <source>
        <dbReference type="Proteomes" id="UP000018716"/>
    </source>
</evidence>
<dbReference type="AlphaFoldDB" id="V8BEB8"/>
<sequence>MQGPMAFLLESHQLVADLRGERKFGMIEGMKLRWKRIDMKKEKSYKYRIGTILVFAVCLLLVAGCESKKKIEKSDKDKESYEFSVYNAKSDIKDFQFIRAKNGLVVEWKFDEKERKKSLKSPDSSDWVEVNSNYLVRQRNRVRGIIPSKKMKSDEFAHLEIYDLTGSKAKRKEVDLWKMMVEYVKNDDFELYSPFPTLRKMNGNDYAIIKIMKQTQSRYFLLNLKTLKIDKEITEEEVNEKNRVYLSISTRKGYTAGVLPFDNYFWKEKSFKGDINLRASYPTAFKLFSKPEGFAYKVINSENGAITNGKELIDLESEFLKLGSSVYDHAYLPKELSIENKDTKISQFDEIQKYYNGKSFSY</sequence>
<evidence type="ECO:0000313" key="1">
    <source>
        <dbReference type="EMBL" id="ETD13132.1"/>
    </source>
</evidence>